<feature type="compositionally biased region" description="Low complexity" evidence="1">
    <location>
        <begin position="428"/>
        <end position="438"/>
    </location>
</feature>
<dbReference type="EMBL" id="WNWS01000184">
    <property type="protein sequence ID" value="KAE9975926.1"/>
    <property type="molecule type" value="Genomic_DNA"/>
</dbReference>
<organism evidence="3 5">
    <name type="scientific">Venturia inaequalis</name>
    <name type="common">Apple scab fungus</name>
    <dbReference type="NCBI Taxonomy" id="5025"/>
    <lineage>
        <taxon>Eukaryota</taxon>
        <taxon>Fungi</taxon>
        <taxon>Dikarya</taxon>
        <taxon>Ascomycota</taxon>
        <taxon>Pezizomycotina</taxon>
        <taxon>Dothideomycetes</taxon>
        <taxon>Pleosporomycetidae</taxon>
        <taxon>Venturiales</taxon>
        <taxon>Venturiaceae</taxon>
        <taxon>Venturia</taxon>
    </lineage>
</organism>
<dbReference type="Proteomes" id="UP000490939">
    <property type="component" value="Unassembled WGS sequence"/>
</dbReference>
<accession>A0A8H3Z0V9</accession>
<feature type="compositionally biased region" description="Low complexity" evidence="1">
    <location>
        <begin position="456"/>
        <end position="465"/>
    </location>
</feature>
<sequence>MKRKFSFGLPPLKIPSRAENKALKAALNSDVDLAETPISPPLSPFIYRRPLDSRTERELHNACAEIVKENDEPEQKLNFQPLNATKAVAPQEAEATVYKQARAHAIANAQSSQPPSQRPIGLSSTKADQRCNEGSYKIQTDQDTQQTTALRYREPTHESLNTREGQAFSIRKDSASTRTTNTMNPLLMCPPERPRTAPFDSSMSDMSAFTPKTTSTDQHFNYASTALTSADHTPSHISKRASQLALDNDANRAAHQQADTEAVAWMRQELEKRKQHAQTTQVSQPPPSRSSARGWINDVREFVRPGSSSGIRPGSSAGRSATGTSQSRTSLSRDGQGSGSCRSSSVQGWRSWSGLRRKSSKSSFSDCNGDENSRGRFEQPDDGPNLNKGLPSLPSLDTWKDPQSQPKSISESHISMLIKGGKSKNKSSKSLAVSQKSSPLVVTVERQVHVAEPNRSASKSVSQKQASDKPLYDGSPSSPPNRTIPIAKSQVRRISPAPEDRRIPAVRAHHSKTSSTDSCFSPASSSSVGAHQSVDLKRATQRSTKEENDVDLNRVSERLETHQRMQRMKSYTKSASSLSQQQRLSDSMNHTPPTTRDGRAPNFGRKISTDRPVDIPPPNIVEITALPEMPQKNKPSSRLRRVLSKLEITNKSNRQPKSWMDTFEANGVKRGVLEARGPSAVPVVKY</sequence>
<feature type="compositionally biased region" description="Low complexity" evidence="1">
    <location>
        <begin position="574"/>
        <end position="587"/>
    </location>
</feature>
<dbReference type="Proteomes" id="UP000433883">
    <property type="component" value="Unassembled WGS sequence"/>
</dbReference>
<comment type="caution">
    <text evidence="3">The sequence shown here is derived from an EMBL/GenBank/DDBJ whole genome shotgun (WGS) entry which is preliminary data.</text>
</comment>
<evidence type="ECO:0000256" key="1">
    <source>
        <dbReference type="SAM" id="MobiDB-lite"/>
    </source>
</evidence>
<reference evidence="3 5" key="1">
    <citation type="submission" date="2018-12" db="EMBL/GenBank/DDBJ databases">
        <title>Venturia inaequalis Genome Resource.</title>
        <authorList>
            <person name="Lichtner F.J."/>
        </authorList>
    </citation>
    <scope>NUCLEOTIDE SEQUENCE [LARGE SCALE GENOMIC DNA]</scope>
    <source>
        <strain evidence="3 5">120213</strain>
        <strain evidence="2">Bline_iso_100314</strain>
        <strain evidence="4 6">DMI_063113</strain>
    </source>
</reference>
<dbReference type="EMBL" id="WNWQ01000575">
    <property type="protein sequence ID" value="KAE9965831.1"/>
    <property type="molecule type" value="Genomic_DNA"/>
</dbReference>
<feature type="compositionally biased region" description="Basic and acidic residues" evidence="1">
    <location>
        <begin position="534"/>
        <end position="563"/>
    </location>
</feature>
<evidence type="ECO:0000313" key="5">
    <source>
        <dbReference type="Proteomes" id="UP000447873"/>
    </source>
</evidence>
<gene>
    <name evidence="2" type="ORF">BLS_007373</name>
    <name evidence="4" type="ORF">EG327_005895</name>
    <name evidence="3" type="ORF">EG328_002912</name>
</gene>
<dbReference type="Proteomes" id="UP000447873">
    <property type="component" value="Unassembled WGS sequence"/>
</dbReference>
<feature type="compositionally biased region" description="Polar residues" evidence="1">
    <location>
        <begin position="328"/>
        <end position="350"/>
    </location>
</feature>
<dbReference type="AlphaFoldDB" id="A0A8H3Z0V9"/>
<dbReference type="EMBL" id="WNWR01000341">
    <property type="protein sequence ID" value="KAE9982307.1"/>
    <property type="molecule type" value="Genomic_DNA"/>
</dbReference>
<proteinExistence type="predicted"/>
<evidence type="ECO:0000313" key="2">
    <source>
        <dbReference type="EMBL" id="KAE9965831.1"/>
    </source>
</evidence>
<feature type="compositionally biased region" description="Polar residues" evidence="1">
    <location>
        <begin position="401"/>
        <end position="413"/>
    </location>
</feature>
<evidence type="ECO:0000313" key="3">
    <source>
        <dbReference type="EMBL" id="KAE9975926.1"/>
    </source>
</evidence>
<name>A0A8H3Z0V9_VENIN</name>
<keyword evidence="6" id="KW-1185">Reference proteome</keyword>
<feature type="region of interest" description="Disordered" evidence="1">
    <location>
        <begin position="105"/>
        <end position="130"/>
    </location>
</feature>
<feature type="compositionally biased region" description="Polar residues" evidence="1">
    <location>
        <begin position="199"/>
        <end position="216"/>
    </location>
</feature>
<evidence type="ECO:0000313" key="4">
    <source>
        <dbReference type="EMBL" id="KAE9982307.1"/>
    </source>
</evidence>
<feature type="region of interest" description="Disordered" evidence="1">
    <location>
        <begin position="270"/>
        <end position="619"/>
    </location>
</feature>
<feature type="region of interest" description="Disordered" evidence="1">
    <location>
        <begin position="180"/>
        <end position="216"/>
    </location>
</feature>
<feature type="compositionally biased region" description="Polar residues" evidence="1">
    <location>
        <begin position="513"/>
        <end position="530"/>
    </location>
</feature>
<feature type="compositionally biased region" description="Low complexity" evidence="1">
    <location>
        <begin position="304"/>
        <end position="327"/>
    </location>
</feature>
<protein>
    <submittedName>
        <fullName evidence="3">Uncharacterized protein</fullName>
    </submittedName>
</protein>
<evidence type="ECO:0000313" key="6">
    <source>
        <dbReference type="Proteomes" id="UP000490939"/>
    </source>
</evidence>